<dbReference type="EMBL" id="CVRQ01000023">
    <property type="protein sequence ID" value="CRL39692.1"/>
    <property type="molecule type" value="Genomic_DNA"/>
</dbReference>
<protein>
    <submittedName>
        <fullName evidence="1">Uncharacterized protein</fullName>
    </submittedName>
</protein>
<evidence type="ECO:0000313" key="2">
    <source>
        <dbReference type="Proteomes" id="UP000049472"/>
    </source>
</evidence>
<keyword evidence="2" id="KW-1185">Reference proteome</keyword>
<accession>A0A0M6WRD4</accession>
<proteinExistence type="predicted"/>
<sequence>MENIQNKSALIPSDEIRSEELLAEQKFEAFITSLAHIIEKYGMRVLGEVDGAA</sequence>
<dbReference type="GeneID" id="92794492"/>
<reference evidence="2" key="1">
    <citation type="submission" date="2015-05" db="EMBL/GenBank/DDBJ databases">
        <authorList>
            <consortium name="Pathogen Informatics"/>
        </authorList>
    </citation>
    <scope>NUCLEOTIDE SEQUENCE [LARGE SCALE GENOMIC DNA]</scope>
    <source>
        <strain evidence="2">T1-815</strain>
    </source>
</reference>
<dbReference type="AlphaFoldDB" id="A0A0M6WRD4"/>
<dbReference type="Proteomes" id="UP000049472">
    <property type="component" value="Unassembled WGS sequence"/>
</dbReference>
<dbReference type="RefSeq" id="WP_004797315.1">
    <property type="nucleotide sequence ID" value="NZ_CVRQ01000023.1"/>
</dbReference>
<evidence type="ECO:0000313" key="1">
    <source>
        <dbReference type="EMBL" id="CRL39692.1"/>
    </source>
</evidence>
<organism evidence="1 2">
    <name type="scientific">Agathobacter rectalis</name>
    <dbReference type="NCBI Taxonomy" id="39491"/>
    <lineage>
        <taxon>Bacteria</taxon>
        <taxon>Bacillati</taxon>
        <taxon>Bacillota</taxon>
        <taxon>Clostridia</taxon>
        <taxon>Lachnospirales</taxon>
        <taxon>Lachnospiraceae</taxon>
        <taxon>Agathobacter</taxon>
    </lineage>
</organism>
<gene>
    <name evidence="1" type="ORF">T1815_21381</name>
</gene>
<name>A0A0M6WRD4_9FIRM</name>